<keyword evidence="3" id="KW-1185">Reference proteome</keyword>
<sequence>MRGILRKALLLWCLVLAVSACNSGKTNELLIHKKWRVYDVKVPPNDPYNSTQVNQAAELKKGYYTDVYYQFLDNNLFIATNAGVPDSGRYQLLSNGKIISITSANGSRNAEHLLTVVKLDKDHFDMKVVSGDYHFILCTKKD</sequence>
<dbReference type="Proteomes" id="UP001549749">
    <property type="component" value="Unassembled WGS sequence"/>
</dbReference>
<evidence type="ECO:0008006" key="4">
    <source>
        <dbReference type="Google" id="ProtNLM"/>
    </source>
</evidence>
<dbReference type="PROSITE" id="PS51257">
    <property type="entry name" value="PROKAR_LIPOPROTEIN"/>
    <property type="match status" value="1"/>
</dbReference>
<evidence type="ECO:0000313" key="3">
    <source>
        <dbReference type="Proteomes" id="UP001549749"/>
    </source>
</evidence>
<feature type="chain" id="PRO_5046789528" description="Lipocalin-like protein" evidence="1">
    <location>
        <begin position="21"/>
        <end position="142"/>
    </location>
</feature>
<comment type="caution">
    <text evidence="2">The sequence shown here is derived from an EMBL/GenBank/DDBJ whole genome shotgun (WGS) entry which is preliminary data.</text>
</comment>
<dbReference type="EMBL" id="JBEXAC010000001">
    <property type="protein sequence ID" value="MET6998188.1"/>
    <property type="molecule type" value="Genomic_DNA"/>
</dbReference>
<keyword evidence="1" id="KW-0732">Signal</keyword>
<evidence type="ECO:0000256" key="1">
    <source>
        <dbReference type="SAM" id="SignalP"/>
    </source>
</evidence>
<organism evidence="2 3">
    <name type="scientific">Chitinophaga defluvii</name>
    <dbReference type="NCBI Taxonomy" id="3163343"/>
    <lineage>
        <taxon>Bacteria</taxon>
        <taxon>Pseudomonadati</taxon>
        <taxon>Bacteroidota</taxon>
        <taxon>Chitinophagia</taxon>
        <taxon>Chitinophagales</taxon>
        <taxon>Chitinophagaceae</taxon>
        <taxon>Chitinophaga</taxon>
    </lineage>
</organism>
<proteinExistence type="predicted"/>
<accession>A0ABV2T5A0</accession>
<feature type="signal peptide" evidence="1">
    <location>
        <begin position="1"/>
        <end position="20"/>
    </location>
</feature>
<evidence type="ECO:0000313" key="2">
    <source>
        <dbReference type="EMBL" id="MET6998188.1"/>
    </source>
</evidence>
<protein>
    <recommendedName>
        <fullName evidence="4">Lipocalin-like protein</fullName>
    </recommendedName>
</protein>
<name>A0ABV2T5A0_9BACT</name>
<dbReference type="RefSeq" id="WP_354660824.1">
    <property type="nucleotide sequence ID" value="NZ_JBEXAC010000001.1"/>
</dbReference>
<reference evidence="2 3" key="1">
    <citation type="submission" date="2024-06" db="EMBL/GenBank/DDBJ databases">
        <title>Chitinophaga defluvii sp. nov., isolated from municipal sewage.</title>
        <authorList>
            <person name="Zhang L."/>
        </authorList>
    </citation>
    <scope>NUCLEOTIDE SEQUENCE [LARGE SCALE GENOMIC DNA]</scope>
    <source>
        <strain evidence="2 3">H8</strain>
    </source>
</reference>
<gene>
    <name evidence="2" type="ORF">ABR189_12450</name>
</gene>